<comment type="similarity">
    <text evidence="1">Belongs to the protein kinase superfamily. ADCK protein kinase family.</text>
</comment>
<dbReference type="CDD" id="cd05121">
    <property type="entry name" value="ABC1_ADCK3-like"/>
    <property type="match status" value="1"/>
</dbReference>
<dbReference type="PROSITE" id="PS50011">
    <property type="entry name" value="PROTEIN_KINASE_DOM"/>
    <property type="match status" value="1"/>
</dbReference>
<protein>
    <submittedName>
        <fullName evidence="4">ABC transporter</fullName>
    </submittedName>
</protein>
<evidence type="ECO:0000256" key="1">
    <source>
        <dbReference type="ARBA" id="ARBA00009670"/>
    </source>
</evidence>
<evidence type="ECO:0000256" key="2">
    <source>
        <dbReference type="SAM" id="Phobius"/>
    </source>
</evidence>
<dbReference type="AlphaFoldDB" id="A0A6N8FP84"/>
<keyword evidence="2" id="KW-1133">Transmembrane helix</keyword>
<dbReference type="RefSeq" id="WP_343042313.1">
    <property type="nucleotide sequence ID" value="NZ_WOCA01000010.1"/>
</dbReference>
<feature type="transmembrane region" description="Helical" evidence="2">
    <location>
        <begin position="500"/>
        <end position="522"/>
    </location>
</feature>
<dbReference type="InterPro" id="IPR004147">
    <property type="entry name" value="ABC1_dom"/>
</dbReference>
<dbReference type="Pfam" id="PF03109">
    <property type="entry name" value="ABC1"/>
    <property type="match status" value="1"/>
</dbReference>
<evidence type="ECO:0000313" key="5">
    <source>
        <dbReference type="Proteomes" id="UP000469125"/>
    </source>
</evidence>
<gene>
    <name evidence="4" type="ORF">GMD78_12880</name>
</gene>
<organism evidence="4 5">
    <name type="scientific">Ornithinibacillus caprae</name>
    <dbReference type="NCBI Taxonomy" id="2678566"/>
    <lineage>
        <taxon>Bacteria</taxon>
        <taxon>Bacillati</taxon>
        <taxon>Bacillota</taxon>
        <taxon>Bacilli</taxon>
        <taxon>Bacillales</taxon>
        <taxon>Bacillaceae</taxon>
        <taxon>Ornithinibacillus</taxon>
    </lineage>
</organism>
<dbReference type="PANTHER" id="PTHR10566">
    <property type="entry name" value="CHAPERONE-ACTIVITY OF BC1 COMPLEX CABC1 -RELATED"/>
    <property type="match status" value="1"/>
</dbReference>
<evidence type="ECO:0000259" key="3">
    <source>
        <dbReference type="PROSITE" id="PS50011"/>
    </source>
</evidence>
<dbReference type="Proteomes" id="UP000469125">
    <property type="component" value="Unassembled WGS sequence"/>
</dbReference>
<dbReference type="GO" id="GO:0005524">
    <property type="term" value="F:ATP binding"/>
    <property type="evidence" value="ECO:0007669"/>
    <property type="project" value="InterPro"/>
</dbReference>
<keyword evidence="5" id="KW-1185">Reference proteome</keyword>
<feature type="transmembrane region" description="Helical" evidence="2">
    <location>
        <begin position="534"/>
        <end position="554"/>
    </location>
</feature>
<dbReference type="PANTHER" id="PTHR10566:SF113">
    <property type="entry name" value="PROTEIN ACTIVITY OF BC1 COMPLEX KINASE 7, CHLOROPLASTIC"/>
    <property type="match status" value="1"/>
</dbReference>
<dbReference type="InterPro" id="IPR011009">
    <property type="entry name" value="Kinase-like_dom_sf"/>
</dbReference>
<proteinExistence type="inferred from homology"/>
<dbReference type="GO" id="GO:0004672">
    <property type="term" value="F:protein kinase activity"/>
    <property type="evidence" value="ECO:0007669"/>
    <property type="project" value="InterPro"/>
</dbReference>
<dbReference type="SUPFAM" id="SSF56112">
    <property type="entry name" value="Protein kinase-like (PK-like)"/>
    <property type="match status" value="1"/>
</dbReference>
<dbReference type="InterPro" id="IPR050154">
    <property type="entry name" value="UbiB_kinase"/>
</dbReference>
<dbReference type="EMBL" id="WOCA01000010">
    <property type="protein sequence ID" value="MUK89268.1"/>
    <property type="molecule type" value="Genomic_DNA"/>
</dbReference>
<feature type="domain" description="Protein kinase" evidence="3">
    <location>
        <begin position="126"/>
        <end position="496"/>
    </location>
</feature>
<name>A0A6N8FP84_9BACI</name>
<reference evidence="4 5" key="1">
    <citation type="submission" date="2019-11" db="EMBL/GenBank/DDBJ databases">
        <authorList>
            <person name="Li X."/>
        </authorList>
    </citation>
    <scope>NUCLEOTIDE SEQUENCE [LARGE SCALE GENOMIC DNA]</scope>
    <source>
        <strain evidence="4 5">L9</strain>
    </source>
</reference>
<keyword evidence="2" id="KW-0472">Membrane</keyword>
<accession>A0A6N8FP84</accession>
<evidence type="ECO:0000313" key="4">
    <source>
        <dbReference type="EMBL" id="MUK89268.1"/>
    </source>
</evidence>
<dbReference type="InterPro" id="IPR000719">
    <property type="entry name" value="Prot_kinase_dom"/>
</dbReference>
<sequence length="559" mass="63972">MFEKQIRHIQRYRDIVIAFSRYGFGFLAMELGLHDLLSLPKRMFMKSSKQNRTKTTGERVRLFMEELGPTFVKLGQFASTRSDILPSDIIIELEKLQDHVPPFPTRDVRNIIEDELGEPIDNAFSEFQESPLAAASIGQVHRAVLTSGEAVAIKIQRPNIKDKIRTDLEILKDIAILAEKRLEWAARYHVKDIIDEFAKSLLAELDYRNEGRNAERISKQFNGKKKIYVPKVYWGQTTEKVLTMEFVEGIKLHDKNELMNKGYNPSILAERVVKAMFHQIFIEGFFHGDPHPGNILALPEEKVVFVDFGLVGRVTSEMKGHLSMFVIALMRQNTDGMIKAINRMGMIPDDVDMQELRSDVELLREKYYDVPLSQVSLGESVNDLFSVAYRHHIRIPADLTLLGKTLLTIEGIVEKLDPELSIIKLAEPFGRELLKERFHPKNVADKAFKDLSEYGEMLSELPKNIQDLKSVIKKGKVRLEISMPKLDESLRKLDRISNRLSFSIVLLSFSIIMTGLIIGSALVSQSTPLWDIPVIELGFIVAILMFLWILFAIFRSGWF</sequence>
<comment type="caution">
    <text evidence="4">The sequence shown here is derived from an EMBL/GenBank/DDBJ whole genome shotgun (WGS) entry which is preliminary data.</text>
</comment>
<keyword evidence="2" id="KW-0812">Transmembrane</keyword>